<feature type="non-terminal residue" evidence="1">
    <location>
        <position position="86"/>
    </location>
</feature>
<keyword evidence="2" id="KW-1185">Reference proteome</keyword>
<name>A0ACB8R026_9AGAM</name>
<feature type="non-terminal residue" evidence="1">
    <location>
        <position position="1"/>
    </location>
</feature>
<dbReference type="EMBL" id="MU276986">
    <property type="protein sequence ID" value="KAI0037405.1"/>
    <property type="molecule type" value="Genomic_DNA"/>
</dbReference>
<reference evidence="1" key="1">
    <citation type="submission" date="2021-02" db="EMBL/GenBank/DDBJ databases">
        <authorList>
            <consortium name="DOE Joint Genome Institute"/>
            <person name="Ahrendt S."/>
            <person name="Looney B.P."/>
            <person name="Miyauchi S."/>
            <person name="Morin E."/>
            <person name="Drula E."/>
            <person name="Courty P.E."/>
            <person name="Chicoki N."/>
            <person name="Fauchery L."/>
            <person name="Kohler A."/>
            <person name="Kuo A."/>
            <person name="Labutti K."/>
            <person name="Pangilinan J."/>
            <person name="Lipzen A."/>
            <person name="Riley R."/>
            <person name="Andreopoulos W."/>
            <person name="He G."/>
            <person name="Johnson J."/>
            <person name="Barry K.W."/>
            <person name="Grigoriev I.V."/>
            <person name="Nagy L."/>
            <person name="Hibbett D."/>
            <person name="Henrissat B."/>
            <person name="Matheny P.B."/>
            <person name="Labbe J."/>
            <person name="Martin F."/>
        </authorList>
    </citation>
    <scope>NUCLEOTIDE SEQUENCE</scope>
    <source>
        <strain evidence="1">FP105234-sp</strain>
    </source>
</reference>
<reference evidence="1" key="2">
    <citation type="journal article" date="2022" name="New Phytol.">
        <title>Evolutionary transition to the ectomycorrhizal habit in the genomes of a hyperdiverse lineage of mushroom-forming fungi.</title>
        <authorList>
            <person name="Looney B."/>
            <person name="Miyauchi S."/>
            <person name="Morin E."/>
            <person name="Drula E."/>
            <person name="Courty P.E."/>
            <person name="Kohler A."/>
            <person name="Kuo A."/>
            <person name="LaButti K."/>
            <person name="Pangilinan J."/>
            <person name="Lipzen A."/>
            <person name="Riley R."/>
            <person name="Andreopoulos W."/>
            <person name="He G."/>
            <person name="Johnson J."/>
            <person name="Nolan M."/>
            <person name="Tritt A."/>
            <person name="Barry K.W."/>
            <person name="Grigoriev I.V."/>
            <person name="Nagy L.G."/>
            <person name="Hibbett D."/>
            <person name="Henrissat B."/>
            <person name="Matheny P.B."/>
            <person name="Labbe J."/>
            <person name="Martin F.M."/>
        </authorList>
    </citation>
    <scope>NUCLEOTIDE SEQUENCE</scope>
    <source>
        <strain evidence="1">FP105234-sp</strain>
    </source>
</reference>
<proteinExistence type="predicted"/>
<evidence type="ECO:0000313" key="1">
    <source>
        <dbReference type="EMBL" id="KAI0037405.1"/>
    </source>
</evidence>
<gene>
    <name evidence="1" type="ORF">FA95DRAFT_1467644</name>
</gene>
<protein>
    <submittedName>
        <fullName evidence="1">Uncharacterized protein</fullName>
    </submittedName>
</protein>
<sequence length="86" mass="10240">KFERDHETSIKDYNFQRGNLVLLRYTQYEKSLDRKMLPRYDGPFIVVARRKGGPYILCDLNGALFDRPVAEFRVIPYFARTHMDLP</sequence>
<comment type="caution">
    <text evidence="1">The sequence shown here is derived from an EMBL/GenBank/DDBJ whole genome shotgun (WGS) entry which is preliminary data.</text>
</comment>
<evidence type="ECO:0000313" key="2">
    <source>
        <dbReference type="Proteomes" id="UP000814033"/>
    </source>
</evidence>
<organism evidence="1 2">
    <name type="scientific">Auriscalpium vulgare</name>
    <dbReference type="NCBI Taxonomy" id="40419"/>
    <lineage>
        <taxon>Eukaryota</taxon>
        <taxon>Fungi</taxon>
        <taxon>Dikarya</taxon>
        <taxon>Basidiomycota</taxon>
        <taxon>Agaricomycotina</taxon>
        <taxon>Agaricomycetes</taxon>
        <taxon>Russulales</taxon>
        <taxon>Auriscalpiaceae</taxon>
        <taxon>Auriscalpium</taxon>
    </lineage>
</organism>
<dbReference type="Proteomes" id="UP000814033">
    <property type="component" value="Unassembled WGS sequence"/>
</dbReference>
<accession>A0ACB8R026</accession>